<evidence type="ECO:0000256" key="5">
    <source>
        <dbReference type="ARBA" id="ARBA00022670"/>
    </source>
</evidence>
<dbReference type="RefSeq" id="WP_380074474.1">
    <property type="nucleotide sequence ID" value="NZ_JBHRTO010000002.1"/>
</dbReference>
<dbReference type="InterPro" id="IPR050396">
    <property type="entry name" value="Glycosyltr_51/Transpeptidase"/>
</dbReference>
<keyword evidence="17" id="KW-1185">Reference proteome</keyword>
<evidence type="ECO:0000256" key="10">
    <source>
        <dbReference type="ARBA" id="ARBA00044770"/>
    </source>
</evidence>
<evidence type="ECO:0000256" key="2">
    <source>
        <dbReference type="ARBA" id="ARBA00007090"/>
    </source>
</evidence>
<feature type="domain" description="Penicillin-binding protein transpeptidase" evidence="13">
    <location>
        <begin position="303"/>
        <end position="513"/>
    </location>
</feature>
<evidence type="ECO:0000256" key="7">
    <source>
        <dbReference type="ARBA" id="ARBA00022679"/>
    </source>
</evidence>
<protein>
    <recommendedName>
        <fullName evidence="10">peptidoglycan glycosyltransferase</fullName>
        <ecNumber evidence="10">2.4.99.28</ecNumber>
    </recommendedName>
</protein>
<comment type="pathway">
    <text evidence="1">Cell wall biogenesis; peptidoglycan biosynthesis.</text>
</comment>
<sequence length="680" mass="72922">MMGARFLFVLAAGLGLAAFSHDRFDQWVDATVLPPLQVETSVEVLDRGGALLRAYTVADGRWRLAVALSDVDAGYVAALLAYEDKRFYQHGGVDPQALARAALQAVWNGHVVSGGSTLTMQVARLLEEGTTGQIDGKLRQMRVALALERRLSKQQILALYLHLAPYGGNLEGIRAATLSYFGKEPVRLTPAEAALLVAIPQSPETRRPDRSVARATDARDRVLARALRDGLIDNEQMAAARTEVVPAQRRPFPALAPHMSDRIIAEEPGQQRHQLTLDKTLQTKLERLAADVVASRGDRLQVAIVVADHASGEVLASVGSAAFQADRRAGFVDMTRAIRSPGSTLKPLIYGLAFDDGLAHPETLIEDKPTDFNGYRPQNFDRHFRGTIRIREALQESLNIPVVALTDALGPAKLLAALDKAGVRYHVPGGQAGLAIALGGIGVSLEDMVQLYAAIGRGGVALPLTHRINGERPEGQRVLSAASAWQVGDILAGLAPPPGAPENRLAYKTGTSYGHRDAWAIGFDGRHVIGVWMGRPDGTPVPGAFGADLAAPILFQAFARLKRNLDPQPDPPPATLLVSNAELPQPLQRFRNRNAAFQPDKDAPSVAFPPDGAEVEMLPEGLLVRVSGGKAPYTWLANGVPVAISLGGRETILNSLGRGFITLSVIDATGRSARAKVRLR</sequence>
<dbReference type="Gene3D" id="3.40.710.10">
    <property type="entry name" value="DD-peptidase/beta-lactamase superfamily"/>
    <property type="match status" value="1"/>
</dbReference>
<evidence type="ECO:0000256" key="12">
    <source>
        <dbReference type="SAM" id="SignalP"/>
    </source>
</evidence>
<evidence type="ECO:0000256" key="9">
    <source>
        <dbReference type="ARBA" id="ARBA00023268"/>
    </source>
</evidence>
<keyword evidence="6" id="KW-0328">Glycosyltransferase</keyword>
<reference evidence="17" key="1">
    <citation type="journal article" date="2019" name="Int. J. Syst. Evol. Microbiol.">
        <title>The Global Catalogue of Microorganisms (GCM) 10K type strain sequencing project: providing services to taxonomists for standard genome sequencing and annotation.</title>
        <authorList>
            <consortium name="The Broad Institute Genomics Platform"/>
            <consortium name="The Broad Institute Genome Sequencing Center for Infectious Disease"/>
            <person name="Wu L."/>
            <person name="Ma J."/>
        </authorList>
    </citation>
    <scope>NUCLEOTIDE SEQUENCE [LARGE SCALE GENOMIC DNA]</scope>
    <source>
        <strain evidence="17">KCTC 52039</strain>
    </source>
</reference>
<evidence type="ECO:0000313" key="16">
    <source>
        <dbReference type="EMBL" id="MFC3182818.1"/>
    </source>
</evidence>
<evidence type="ECO:0000259" key="13">
    <source>
        <dbReference type="Pfam" id="PF00905"/>
    </source>
</evidence>
<evidence type="ECO:0000256" key="4">
    <source>
        <dbReference type="ARBA" id="ARBA00022645"/>
    </source>
</evidence>
<dbReference type="EC" id="2.4.99.28" evidence="10"/>
<evidence type="ECO:0000259" key="15">
    <source>
        <dbReference type="Pfam" id="PF06832"/>
    </source>
</evidence>
<gene>
    <name evidence="16" type="primary">pbpC</name>
    <name evidence="16" type="ORF">ACFOGH_17600</name>
</gene>
<dbReference type="InterPro" id="IPR023346">
    <property type="entry name" value="Lysozyme-like_dom_sf"/>
</dbReference>
<dbReference type="Pfam" id="PF00905">
    <property type="entry name" value="Transpeptidase"/>
    <property type="match status" value="1"/>
</dbReference>
<feature type="domain" description="Penicillin-binding C-terminal" evidence="15">
    <location>
        <begin position="598"/>
        <end position="677"/>
    </location>
</feature>
<keyword evidence="4" id="KW-0121">Carboxypeptidase</keyword>
<dbReference type="Proteomes" id="UP001595547">
    <property type="component" value="Unassembled WGS sequence"/>
</dbReference>
<comment type="similarity">
    <text evidence="3">In the N-terminal section; belongs to the glycosyltransferase 51 family.</text>
</comment>
<feature type="chain" id="PRO_5045691264" description="peptidoglycan glycosyltransferase" evidence="12">
    <location>
        <begin position="18"/>
        <end position="680"/>
    </location>
</feature>
<keyword evidence="8" id="KW-0378">Hydrolase</keyword>
<accession>A0ABV7J9L7</accession>
<comment type="catalytic activity">
    <reaction evidence="11">
        <text>[GlcNAc-(1-&gt;4)-Mur2Ac(oyl-L-Ala-gamma-D-Glu-L-Lys-D-Ala-D-Ala)](n)-di-trans,octa-cis-undecaprenyl diphosphate + beta-D-GlcNAc-(1-&gt;4)-Mur2Ac(oyl-L-Ala-gamma-D-Glu-L-Lys-D-Ala-D-Ala)-di-trans,octa-cis-undecaprenyl diphosphate = [GlcNAc-(1-&gt;4)-Mur2Ac(oyl-L-Ala-gamma-D-Glu-L-Lys-D-Ala-D-Ala)](n+1)-di-trans,octa-cis-undecaprenyl diphosphate + di-trans,octa-cis-undecaprenyl diphosphate + H(+)</text>
        <dbReference type="Rhea" id="RHEA:23708"/>
        <dbReference type="Rhea" id="RHEA-COMP:9602"/>
        <dbReference type="Rhea" id="RHEA-COMP:9603"/>
        <dbReference type="ChEBI" id="CHEBI:15378"/>
        <dbReference type="ChEBI" id="CHEBI:58405"/>
        <dbReference type="ChEBI" id="CHEBI:60033"/>
        <dbReference type="ChEBI" id="CHEBI:78435"/>
        <dbReference type="EC" id="2.4.99.28"/>
    </reaction>
</comment>
<dbReference type="Pfam" id="PF00912">
    <property type="entry name" value="Transgly"/>
    <property type="match status" value="1"/>
</dbReference>
<evidence type="ECO:0000256" key="6">
    <source>
        <dbReference type="ARBA" id="ARBA00022676"/>
    </source>
</evidence>
<dbReference type="PANTHER" id="PTHR32282:SF15">
    <property type="entry name" value="PENICILLIN-BINDING PROTEIN 1C"/>
    <property type="match status" value="1"/>
</dbReference>
<feature type="signal peptide" evidence="12">
    <location>
        <begin position="1"/>
        <end position="17"/>
    </location>
</feature>
<keyword evidence="12" id="KW-0732">Signal</keyword>
<organism evidence="16 17">
    <name type="scientific">Cypionkella sinensis</name>
    <dbReference type="NCBI Taxonomy" id="1756043"/>
    <lineage>
        <taxon>Bacteria</taxon>
        <taxon>Pseudomonadati</taxon>
        <taxon>Pseudomonadota</taxon>
        <taxon>Alphaproteobacteria</taxon>
        <taxon>Rhodobacterales</taxon>
        <taxon>Paracoccaceae</taxon>
        <taxon>Cypionkella</taxon>
    </lineage>
</organism>
<dbReference type="InterPro" id="IPR011815">
    <property type="entry name" value="PBP_1c"/>
</dbReference>
<feature type="domain" description="Glycosyl transferase family 51" evidence="14">
    <location>
        <begin position="59"/>
        <end position="225"/>
    </location>
</feature>
<comment type="similarity">
    <text evidence="2">In the C-terminal section; belongs to the transpeptidase family.</text>
</comment>
<evidence type="ECO:0000313" key="17">
    <source>
        <dbReference type="Proteomes" id="UP001595547"/>
    </source>
</evidence>
<evidence type="ECO:0000256" key="8">
    <source>
        <dbReference type="ARBA" id="ARBA00022801"/>
    </source>
</evidence>
<dbReference type="Gene3D" id="1.10.3810.10">
    <property type="entry name" value="Biosynthetic peptidoglycan transglycosylase-like"/>
    <property type="match status" value="1"/>
</dbReference>
<keyword evidence="5" id="KW-0645">Protease</keyword>
<dbReference type="SUPFAM" id="SSF53955">
    <property type="entry name" value="Lysozyme-like"/>
    <property type="match status" value="1"/>
</dbReference>
<proteinExistence type="inferred from homology"/>
<dbReference type="InterPro" id="IPR001264">
    <property type="entry name" value="Glyco_trans_51"/>
</dbReference>
<dbReference type="NCBIfam" id="TIGR02073">
    <property type="entry name" value="PBP_1c"/>
    <property type="match status" value="1"/>
</dbReference>
<dbReference type="InterPro" id="IPR009647">
    <property type="entry name" value="PBP_C"/>
</dbReference>
<evidence type="ECO:0000259" key="14">
    <source>
        <dbReference type="Pfam" id="PF00912"/>
    </source>
</evidence>
<dbReference type="InterPro" id="IPR036950">
    <property type="entry name" value="PBP_transglycosylase"/>
</dbReference>
<keyword evidence="9" id="KW-0511">Multifunctional enzyme</keyword>
<dbReference type="EMBL" id="JBHRTO010000002">
    <property type="protein sequence ID" value="MFC3182818.1"/>
    <property type="molecule type" value="Genomic_DNA"/>
</dbReference>
<evidence type="ECO:0000256" key="11">
    <source>
        <dbReference type="ARBA" id="ARBA00049902"/>
    </source>
</evidence>
<comment type="caution">
    <text evidence="16">The sequence shown here is derived from an EMBL/GenBank/DDBJ whole genome shotgun (WGS) entry which is preliminary data.</text>
</comment>
<evidence type="ECO:0000256" key="1">
    <source>
        <dbReference type="ARBA" id="ARBA00004752"/>
    </source>
</evidence>
<name>A0ABV7J9L7_9RHOB</name>
<evidence type="ECO:0000256" key="3">
    <source>
        <dbReference type="ARBA" id="ARBA00007739"/>
    </source>
</evidence>
<dbReference type="InterPro" id="IPR012338">
    <property type="entry name" value="Beta-lactam/transpept-like"/>
</dbReference>
<dbReference type="InterPro" id="IPR001460">
    <property type="entry name" value="PCN-bd_Tpept"/>
</dbReference>
<dbReference type="Pfam" id="PF06832">
    <property type="entry name" value="BiPBP_C"/>
    <property type="match status" value="1"/>
</dbReference>
<dbReference type="SUPFAM" id="SSF56601">
    <property type="entry name" value="beta-lactamase/transpeptidase-like"/>
    <property type="match status" value="1"/>
</dbReference>
<keyword evidence="7" id="KW-0808">Transferase</keyword>
<dbReference type="PANTHER" id="PTHR32282">
    <property type="entry name" value="BINDING PROTEIN TRANSPEPTIDASE, PUTATIVE-RELATED"/>
    <property type="match status" value="1"/>
</dbReference>